<name>A0A917ZQF8_9GAMM</name>
<feature type="transmembrane region" description="Helical" evidence="1">
    <location>
        <begin position="52"/>
        <end position="72"/>
    </location>
</feature>
<reference evidence="2 3" key="1">
    <citation type="journal article" date="2014" name="Int. J. Syst. Evol. Microbiol.">
        <title>Complete genome sequence of Corynebacterium casei LMG S-19264T (=DSM 44701T), isolated from a smear-ripened cheese.</title>
        <authorList>
            <consortium name="US DOE Joint Genome Institute (JGI-PGF)"/>
            <person name="Walter F."/>
            <person name="Albersmeier A."/>
            <person name="Kalinowski J."/>
            <person name="Ruckert C."/>
        </authorList>
    </citation>
    <scope>NUCLEOTIDE SEQUENCE [LARGE SCALE GENOMIC DNA]</scope>
    <source>
        <strain evidence="2 3">CGMCC 1.7286</strain>
    </source>
</reference>
<dbReference type="Proteomes" id="UP000599578">
    <property type="component" value="Unassembled WGS sequence"/>
</dbReference>
<dbReference type="RefSeq" id="WP_188862872.1">
    <property type="nucleotide sequence ID" value="NZ_BMLT01000019.1"/>
</dbReference>
<feature type="transmembrane region" description="Helical" evidence="1">
    <location>
        <begin position="25"/>
        <end position="46"/>
    </location>
</feature>
<feature type="transmembrane region" description="Helical" evidence="1">
    <location>
        <begin position="366"/>
        <end position="387"/>
    </location>
</feature>
<evidence type="ECO:0000313" key="2">
    <source>
        <dbReference type="EMBL" id="GGO88702.1"/>
    </source>
</evidence>
<sequence>MSTSRDAWTADTRNATPLSRRLPQLLRLAGATALLVAMYSFLVQGWQGSSDLLRYGLLLGHSLLLCGAGLASGHWLQEPRGARLLTSLALVSVPANFAILGAFVHAEAGIAALNYPGIATWQLGAPGLTAAVVGGSALLLLPVVILGFRVLARPLSSRLSWQYLAGNAVLLIPLRDPTAVAGLTLPLALWMLWRAERSRDQHLCARTPDGILARLLQFLPLGVLLGRSLWLYDADAFLFTAGLLCLFLAARQLSLLLPGQSILRGFLEVGSGLLTPLIGIGVAVLLERLLPDPLLLPAGSLACAALLLELSRRVEMAPALYRVLAVPALLLGFSGNLLLFDSLANALLCLVAGLLLTLAGHYLRRLALLGAGLVIAASGLVYLFGRLLSAFDLGGWISLALVGLAAILLGSLLESRASDRFTRLKQRFAHWQV</sequence>
<keyword evidence="1" id="KW-0472">Membrane</keyword>
<organism evidence="2 3">
    <name type="scientific">Marinobacterium nitratireducens</name>
    <dbReference type="NCBI Taxonomy" id="518897"/>
    <lineage>
        <taxon>Bacteria</taxon>
        <taxon>Pseudomonadati</taxon>
        <taxon>Pseudomonadota</taxon>
        <taxon>Gammaproteobacteria</taxon>
        <taxon>Oceanospirillales</taxon>
        <taxon>Oceanospirillaceae</taxon>
        <taxon>Marinobacterium</taxon>
    </lineage>
</organism>
<feature type="transmembrane region" description="Helical" evidence="1">
    <location>
        <begin position="126"/>
        <end position="152"/>
    </location>
</feature>
<evidence type="ECO:0000256" key="1">
    <source>
        <dbReference type="SAM" id="Phobius"/>
    </source>
</evidence>
<dbReference type="AlphaFoldDB" id="A0A917ZQF8"/>
<comment type="caution">
    <text evidence="2">The sequence shown here is derived from an EMBL/GenBank/DDBJ whole genome shotgun (WGS) entry which is preliminary data.</text>
</comment>
<feature type="transmembrane region" description="Helical" evidence="1">
    <location>
        <begin position="393"/>
        <end position="413"/>
    </location>
</feature>
<keyword evidence="3" id="KW-1185">Reference proteome</keyword>
<keyword evidence="1" id="KW-1133">Transmembrane helix</keyword>
<accession>A0A917ZQF8</accession>
<feature type="transmembrane region" description="Helical" evidence="1">
    <location>
        <begin position="262"/>
        <end position="284"/>
    </location>
</feature>
<protein>
    <recommendedName>
        <fullName evidence="4">DUF2157 domain-containing protein</fullName>
    </recommendedName>
</protein>
<evidence type="ECO:0000313" key="3">
    <source>
        <dbReference type="Proteomes" id="UP000599578"/>
    </source>
</evidence>
<keyword evidence="1" id="KW-0812">Transmembrane</keyword>
<feature type="transmembrane region" description="Helical" evidence="1">
    <location>
        <begin position="84"/>
        <end position="106"/>
    </location>
</feature>
<feature type="transmembrane region" description="Helical" evidence="1">
    <location>
        <begin position="343"/>
        <end position="359"/>
    </location>
</feature>
<proteinExistence type="predicted"/>
<gene>
    <name evidence="2" type="ORF">GCM10011348_44770</name>
</gene>
<feature type="transmembrane region" description="Helical" evidence="1">
    <location>
        <begin position="229"/>
        <end position="250"/>
    </location>
</feature>
<dbReference type="EMBL" id="BMLT01000019">
    <property type="protein sequence ID" value="GGO88702.1"/>
    <property type="molecule type" value="Genomic_DNA"/>
</dbReference>
<evidence type="ECO:0008006" key="4">
    <source>
        <dbReference type="Google" id="ProtNLM"/>
    </source>
</evidence>